<gene>
    <name evidence="10" type="ORF">ACFQ4R_06340</name>
</gene>
<feature type="transmembrane region" description="Helical" evidence="7">
    <location>
        <begin position="243"/>
        <end position="262"/>
    </location>
</feature>
<reference evidence="11" key="1">
    <citation type="journal article" date="2019" name="Int. J. Syst. Evol. Microbiol.">
        <title>The Global Catalogue of Microorganisms (GCM) 10K type strain sequencing project: providing services to taxonomists for standard genome sequencing and annotation.</title>
        <authorList>
            <consortium name="The Broad Institute Genomics Platform"/>
            <consortium name="The Broad Institute Genome Sequencing Center for Infectious Disease"/>
            <person name="Wu L."/>
            <person name="Ma J."/>
        </authorList>
    </citation>
    <scope>NUCLEOTIDE SEQUENCE [LARGE SCALE GENOMIC DNA]</scope>
    <source>
        <strain evidence="11">CCM 8937</strain>
    </source>
</reference>
<keyword evidence="11" id="KW-1185">Reference proteome</keyword>
<dbReference type="Proteomes" id="UP001597191">
    <property type="component" value="Unassembled WGS sequence"/>
</dbReference>
<evidence type="ECO:0000259" key="9">
    <source>
        <dbReference type="PROSITE" id="PS50929"/>
    </source>
</evidence>
<dbReference type="PANTHER" id="PTHR43394">
    <property type="entry name" value="ATP-DEPENDENT PERMEASE MDL1, MITOCHONDRIAL"/>
    <property type="match status" value="1"/>
</dbReference>
<evidence type="ECO:0000256" key="5">
    <source>
        <dbReference type="ARBA" id="ARBA00022989"/>
    </source>
</evidence>
<evidence type="ECO:0000256" key="6">
    <source>
        <dbReference type="ARBA" id="ARBA00023136"/>
    </source>
</evidence>
<feature type="domain" description="ABC transporter" evidence="8">
    <location>
        <begin position="336"/>
        <end position="571"/>
    </location>
</feature>
<evidence type="ECO:0000256" key="3">
    <source>
        <dbReference type="ARBA" id="ARBA00022741"/>
    </source>
</evidence>
<keyword evidence="6 7" id="KW-0472">Membrane</keyword>
<feature type="domain" description="ABC transmembrane type-1" evidence="9">
    <location>
        <begin position="19"/>
        <end position="303"/>
    </location>
</feature>
<evidence type="ECO:0000313" key="10">
    <source>
        <dbReference type="EMBL" id="MFD1411218.1"/>
    </source>
</evidence>
<dbReference type="PROSITE" id="PS50893">
    <property type="entry name" value="ABC_TRANSPORTER_2"/>
    <property type="match status" value="1"/>
</dbReference>
<feature type="transmembrane region" description="Helical" evidence="7">
    <location>
        <begin position="274"/>
        <end position="294"/>
    </location>
</feature>
<evidence type="ECO:0000256" key="7">
    <source>
        <dbReference type="SAM" id="Phobius"/>
    </source>
</evidence>
<dbReference type="PROSITE" id="PS00211">
    <property type="entry name" value="ABC_TRANSPORTER_1"/>
    <property type="match status" value="1"/>
</dbReference>
<dbReference type="SMART" id="SM00382">
    <property type="entry name" value="AAA"/>
    <property type="match status" value="1"/>
</dbReference>
<dbReference type="Gene3D" id="3.40.50.300">
    <property type="entry name" value="P-loop containing nucleotide triphosphate hydrolases"/>
    <property type="match status" value="1"/>
</dbReference>
<feature type="transmembrane region" description="Helical" evidence="7">
    <location>
        <begin position="162"/>
        <end position="179"/>
    </location>
</feature>
<keyword evidence="3" id="KW-0547">Nucleotide-binding</keyword>
<dbReference type="SUPFAM" id="SSF52540">
    <property type="entry name" value="P-loop containing nucleoside triphosphate hydrolases"/>
    <property type="match status" value="1"/>
</dbReference>
<dbReference type="InterPro" id="IPR003593">
    <property type="entry name" value="AAA+_ATPase"/>
</dbReference>
<keyword evidence="2 7" id="KW-0812">Transmembrane</keyword>
<dbReference type="Pfam" id="PF00664">
    <property type="entry name" value="ABC_membrane"/>
    <property type="match status" value="1"/>
</dbReference>
<protein>
    <submittedName>
        <fullName evidence="10">ABC transporter ATP-binding protein</fullName>
    </submittedName>
</protein>
<comment type="caution">
    <text evidence="10">The sequence shown here is derived from an EMBL/GenBank/DDBJ whole genome shotgun (WGS) entry which is preliminary data.</text>
</comment>
<dbReference type="RefSeq" id="WP_125648718.1">
    <property type="nucleotide sequence ID" value="NZ_JBHTOH010000037.1"/>
</dbReference>
<feature type="transmembrane region" description="Helical" evidence="7">
    <location>
        <begin position="51"/>
        <end position="72"/>
    </location>
</feature>
<proteinExistence type="predicted"/>
<dbReference type="InterPro" id="IPR027417">
    <property type="entry name" value="P-loop_NTPase"/>
</dbReference>
<comment type="subcellular location">
    <subcellularLocation>
        <location evidence="1">Cell membrane</location>
        <topology evidence="1">Multi-pass membrane protein</topology>
    </subcellularLocation>
</comment>
<dbReference type="InterPro" id="IPR017871">
    <property type="entry name" value="ABC_transporter-like_CS"/>
</dbReference>
<evidence type="ECO:0000256" key="4">
    <source>
        <dbReference type="ARBA" id="ARBA00022840"/>
    </source>
</evidence>
<evidence type="ECO:0000313" key="11">
    <source>
        <dbReference type="Proteomes" id="UP001597191"/>
    </source>
</evidence>
<organism evidence="10 11">
    <name type="scientific">Lapidilactobacillus gannanensis</name>
    <dbReference type="NCBI Taxonomy" id="2486002"/>
    <lineage>
        <taxon>Bacteria</taxon>
        <taxon>Bacillati</taxon>
        <taxon>Bacillota</taxon>
        <taxon>Bacilli</taxon>
        <taxon>Lactobacillales</taxon>
        <taxon>Lactobacillaceae</taxon>
        <taxon>Lapidilactobacillus</taxon>
    </lineage>
</organism>
<feature type="transmembrane region" description="Helical" evidence="7">
    <location>
        <begin position="135"/>
        <end position="156"/>
    </location>
</feature>
<dbReference type="PROSITE" id="PS50929">
    <property type="entry name" value="ABC_TM1F"/>
    <property type="match status" value="1"/>
</dbReference>
<dbReference type="Pfam" id="PF00005">
    <property type="entry name" value="ABC_tran"/>
    <property type="match status" value="1"/>
</dbReference>
<dbReference type="InterPro" id="IPR039421">
    <property type="entry name" value="Type_1_exporter"/>
</dbReference>
<accession>A0ABW4BNI0</accession>
<dbReference type="EMBL" id="JBHTOH010000037">
    <property type="protein sequence ID" value="MFD1411218.1"/>
    <property type="molecule type" value="Genomic_DNA"/>
</dbReference>
<feature type="transmembrane region" description="Helical" evidence="7">
    <location>
        <begin position="20"/>
        <end position="39"/>
    </location>
</feature>
<evidence type="ECO:0000256" key="2">
    <source>
        <dbReference type="ARBA" id="ARBA00022692"/>
    </source>
</evidence>
<sequence>MGIFKKLGWFFQAEKKRYLWGLFFLLMADLAGLVPPRVIGILADKMGAKQLTLTTLFSWLGFLLLAAIVQYLSRFGWRNMIWGGAATLERELRTQLFSHFLKMDATFFQRHRTGDLMAHATNDLNAVQNVAGAGILTFADSILTGGTTIVAMLIFVDWRLTVVALLPMPLLAVMARVLGKHLHSAFSESQAAFSRLNDKTQESVSGVKVIKTFGQENEDVADFEQIVAKTITINKKVYRIDSLFDPITTLIIGLTYAITIAYGGHLVVTQAITLGQLISFVAYIGALVWPMFAIGRLFNVIERGNASYDRVQALLGERSETVMAKTTTKQPLHGDLDYQVTAFKYPDDQRLALQNIHFELKQGQTLGLVGRVGAGKTTIIKLLLREFDHYQGKITIGGRDIRDETLDSVLAGIGYVPQENFLFSTNIRDNIRFAAMTKSQAEVEAAAKESAIHDDILNFSSQYDTLVGEKGVSLSGGQKQRLSIARAIMTLPEILILDDALSAVDAKTETEILTDLKQDRDHKTTIIAAHRLSSVANADEILVIDDGQIVERGNHQQLLANDGWYAEMWRKQQIESQLGGESRGPETN</sequence>
<dbReference type="PANTHER" id="PTHR43394:SF1">
    <property type="entry name" value="ATP-BINDING CASSETTE SUB-FAMILY B MEMBER 10, MITOCHONDRIAL"/>
    <property type="match status" value="1"/>
</dbReference>
<dbReference type="CDD" id="cd18541">
    <property type="entry name" value="ABC_6TM_TmrB_like"/>
    <property type="match status" value="1"/>
</dbReference>
<dbReference type="InterPro" id="IPR003439">
    <property type="entry name" value="ABC_transporter-like_ATP-bd"/>
</dbReference>
<keyword evidence="5 7" id="KW-1133">Transmembrane helix</keyword>
<keyword evidence="4 10" id="KW-0067">ATP-binding</keyword>
<dbReference type="SUPFAM" id="SSF90123">
    <property type="entry name" value="ABC transporter transmembrane region"/>
    <property type="match status" value="1"/>
</dbReference>
<evidence type="ECO:0000256" key="1">
    <source>
        <dbReference type="ARBA" id="ARBA00004651"/>
    </source>
</evidence>
<dbReference type="GO" id="GO:0005524">
    <property type="term" value="F:ATP binding"/>
    <property type="evidence" value="ECO:0007669"/>
    <property type="project" value="UniProtKB-KW"/>
</dbReference>
<name>A0ABW4BNI0_9LACO</name>
<evidence type="ECO:0000259" key="8">
    <source>
        <dbReference type="PROSITE" id="PS50893"/>
    </source>
</evidence>
<dbReference type="Gene3D" id="1.20.1560.10">
    <property type="entry name" value="ABC transporter type 1, transmembrane domain"/>
    <property type="match status" value="1"/>
</dbReference>
<dbReference type="InterPro" id="IPR036640">
    <property type="entry name" value="ABC1_TM_sf"/>
</dbReference>
<dbReference type="InterPro" id="IPR011527">
    <property type="entry name" value="ABC1_TM_dom"/>
</dbReference>